<keyword evidence="11" id="KW-0732">Signal</keyword>
<dbReference type="PANTHER" id="PTHR27008:SF537">
    <property type="entry name" value="OS11G0173432 PROTEIN"/>
    <property type="match status" value="1"/>
</dbReference>
<dbReference type="AlphaFoldDB" id="A0A811Q8L4"/>
<comment type="similarity">
    <text evidence="2">Belongs to the RLP family.</text>
</comment>
<keyword evidence="14" id="KW-0418">Kinase</keyword>
<evidence type="ECO:0000256" key="13">
    <source>
        <dbReference type="ARBA" id="ARBA00022741"/>
    </source>
</evidence>
<dbReference type="Proteomes" id="UP000604825">
    <property type="component" value="Unassembled WGS sequence"/>
</dbReference>
<proteinExistence type="inferred from homology"/>
<comment type="subcellular location">
    <subcellularLocation>
        <location evidence="1">Cell membrane</location>
        <topology evidence="1">Single-pass membrane protein</topology>
    </subcellularLocation>
</comment>
<keyword evidence="19" id="KW-0325">Glycoprotein</keyword>
<dbReference type="Gene3D" id="3.80.10.10">
    <property type="entry name" value="Ribonuclease Inhibitor"/>
    <property type="match status" value="1"/>
</dbReference>
<feature type="transmembrane region" description="Helical" evidence="23">
    <location>
        <begin position="560"/>
        <end position="581"/>
    </location>
</feature>
<dbReference type="Gene3D" id="3.30.200.20">
    <property type="entry name" value="Phosphorylase Kinase, domain 1"/>
    <property type="match status" value="1"/>
</dbReference>
<keyword evidence="6" id="KW-0597">Phosphoprotein</keyword>
<evidence type="ECO:0000313" key="26">
    <source>
        <dbReference type="Proteomes" id="UP000604825"/>
    </source>
</evidence>
<evidence type="ECO:0000256" key="11">
    <source>
        <dbReference type="ARBA" id="ARBA00022729"/>
    </source>
</evidence>
<dbReference type="PANTHER" id="PTHR27008">
    <property type="entry name" value="OS04G0122200 PROTEIN"/>
    <property type="match status" value="1"/>
</dbReference>
<evidence type="ECO:0000256" key="2">
    <source>
        <dbReference type="ARBA" id="ARBA00009592"/>
    </source>
</evidence>
<keyword evidence="8" id="KW-1070">Brassinosteroid signaling pathway</keyword>
<evidence type="ECO:0000256" key="6">
    <source>
        <dbReference type="ARBA" id="ARBA00022553"/>
    </source>
</evidence>
<dbReference type="SMART" id="SM00220">
    <property type="entry name" value="S_TKc"/>
    <property type="match status" value="1"/>
</dbReference>
<dbReference type="GO" id="GO:0005524">
    <property type="term" value="F:ATP binding"/>
    <property type="evidence" value="ECO:0007669"/>
    <property type="project" value="UniProtKB-UniRule"/>
</dbReference>
<evidence type="ECO:0000256" key="15">
    <source>
        <dbReference type="ARBA" id="ARBA00022840"/>
    </source>
</evidence>
<dbReference type="Pfam" id="PF00069">
    <property type="entry name" value="Pkinase"/>
    <property type="match status" value="1"/>
</dbReference>
<dbReference type="EMBL" id="CAJGYO010000009">
    <property type="protein sequence ID" value="CAD6254567.1"/>
    <property type="molecule type" value="Genomic_DNA"/>
</dbReference>
<comment type="catalytic activity">
    <reaction evidence="21">
        <text>L-seryl-[protein] + ATP = O-phospho-L-seryl-[protein] + ADP + H(+)</text>
        <dbReference type="Rhea" id="RHEA:17989"/>
        <dbReference type="Rhea" id="RHEA-COMP:9863"/>
        <dbReference type="Rhea" id="RHEA-COMP:11604"/>
        <dbReference type="ChEBI" id="CHEBI:15378"/>
        <dbReference type="ChEBI" id="CHEBI:29999"/>
        <dbReference type="ChEBI" id="CHEBI:30616"/>
        <dbReference type="ChEBI" id="CHEBI:83421"/>
        <dbReference type="ChEBI" id="CHEBI:456216"/>
        <dbReference type="EC" id="2.7.11.1"/>
    </reaction>
</comment>
<dbReference type="InterPro" id="IPR008271">
    <property type="entry name" value="Ser/Thr_kinase_AS"/>
</dbReference>
<gene>
    <name evidence="25" type="ORF">NCGR_LOCUS38170</name>
</gene>
<reference evidence="25" key="1">
    <citation type="submission" date="2020-10" db="EMBL/GenBank/DDBJ databases">
        <authorList>
            <person name="Han B."/>
            <person name="Lu T."/>
            <person name="Zhao Q."/>
            <person name="Huang X."/>
            <person name="Zhao Y."/>
        </authorList>
    </citation>
    <scope>NUCLEOTIDE SEQUENCE</scope>
</reference>
<evidence type="ECO:0000256" key="8">
    <source>
        <dbReference type="ARBA" id="ARBA00022626"/>
    </source>
</evidence>
<evidence type="ECO:0000256" key="3">
    <source>
        <dbReference type="ARBA" id="ARBA00012513"/>
    </source>
</evidence>
<evidence type="ECO:0000256" key="23">
    <source>
        <dbReference type="SAM" id="Phobius"/>
    </source>
</evidence>
<dbReference type="FunFam" id="1.10.510.10:FF:000358">
    <property type="entry name" value="Putative leucine-rich repeat receptor-like serine/threonine-protein kinase"/>
    <property type="match status" value="1"/>
</dbReference>
<keyword evidence="7" id="KW-0433">Leucine-rich repeat</keyword>
<dbReference type="InterPro" id="IPR001611">
    <property type="entry name" value="Leu-rich_rpt"/>
</dbReference>
<accession>A0A811Q8L4</accession>
<dbReference type="FunFam" id="3.80.10.10:FF:000041">
    <property type="entry name" value="LRR receptor-like serine/threonine-protein kinase ERECTA"/>
    <property type="match status" value="1"/>
</dbReference>
<dbReference type="InterPro" id="IPR051809">
    <property type="entry name" value="Plant_receptor-like_S/T_kinase"/>
</dbReference>
<comment type="catalytic activity">
    <reaction evidence="20">
        <text>L-threonyl-[protein] + ATP = O-phospho-L-threonyl-[protein] + ADP + H(+)</text>
        <dbReference type="Rhea" id="RHEA:46608"/>
        <dbReference type="Rhea" id="RHEA-COMP:11060"/>
        <dbReference type="Rhea" id="RHEA-COMP:11605"/>
        <dbReference type="ChEBI" id="CHEBI:15378"/>
        <dbReference type="ChEBI" id="CHEBI:30013"/>
        <dbReference type="ChEBI" id="CHEBI:30616"/>
        <dbReference type="ChEBI" id="CHEBI:61977"/>
        <dbReference type="ChEBI" id="CHEBI:456216"/>
        <dbReference type="EC" id="2.7.11.1"/>
    </reaction>
</comment>
<keyword evidence="9" id="KW-0808">Transferase</keyword>
<evidence type="ECO:0000256" key="14">
    <source>
        <dbReference type="ARBA" id="ARBA00022777"/>
    </source>
</evidence>
<evidence type="ECO:0000256" key="17">
    <source>
        <dbReference type="ARBA" id="ARBA00023136"/>
    </source>
</evidence>
<evidence type="ECO:0000256" key="10">
    <source>
        <dbReference type="ARBA" id="ARBA00022692"/>
    </source>
</evidence>
<keyword evidence="5" id="KW-0723">Serine/threonine-protein kinase</keyword>
<keyword evidence="15 22" id="KW-0067">ATP-binding</keyword>
<dbReference type="InterPro" id="IPR017441">
    <property type="entry name" value="Protein_kinase_ATP_BS"/>
</dbReference>
<name>A0A811Q8L4_9POAL</name>
<comment type="caution">
    <text evidence="25">The sequence shown here is derived from an EMBL/GenBank/DDBJ whole genome shotgun (WGS) entry which is preliminary data.</text>
</comment>
<evidence type="ECO:0000256" key="4">
    <source>
        <dbReference type="ARBA" id="ARBA00022475"/>
    </source>
</evidence>
<keyword evidence="17 23" id="KW-0472">Membrane</keyword>
<keyword evidence="12" id="KW-0677">Repeat</keyword>
<dbReference type="PROSITE" id="PS51450">
    <property type="entry name" value="LRR"/>
    <property type="match status" value="1"/>
</dbReference>
<dbReference type="InterPro" id="IPR011009">
    <property type="entry name" value="Kinase-like_dom_sf"/>
</dbReference>
<dbReference type="InterPro" id="IPR000719">
    <property type="entry name" value="Prot_kinase_dom"/>
</dbReference>
<dbReference type="GO" id="GO:0009742">
    <property type="term" value="P:brassinosteroid mediated signaling pathway"/>
    <property type="evidence" value="ECO:0007669"/>
    <property type="project" value="UniProtKB-KW"/>
</dbReference>
<dbReference type="Pfam" id="PF12799">
    <property type="entry name" value="LRR_4"/>
    <property type="match status" value="1"/>
</dbReference>
<keyword evidence="26" id="KW-1185">Reference proteome</keyword>
<dbReference type="PROSITE" id="PS50011">
    <property type="entry name" value="PROTEIN_KINASE_DOM"/>
    <property type="match status" value="1"/>
</dbReference>
<evidence type="ECO:0000256" key="22">
    <source>
        <dbReference type="PROSITE-ProRule" id="PRU10141"/>
    </source>
</evidence>
<dbReference type="SUPFAM" id="SSF56112">
    <property type="entry name" value="Protein kinase-like (PK-like)"/>
    <property type="match status" value="1"/>
</dbReference>
<dbReference type="OrthoDB" id="676979at2759"/>
<evidence type="ECO:0000313" key="25">
    <source>
        <dbReference type="EMBL" id="CAD6254567.1"/>
    </source>
</evidence>
<keyword evidence="16 23" id="KW-1133">Transmembrane helix</keyword>
<keyword evidence="18" id="KW-0675">Receptor</keyword>
<dbReference type="PROSITE" id="PS00107">
    <property type="entry name" value="PROTEIN_KINASE_ATP"/>
    <property type="match status" value="1"/>
</dbReference>
<evidence type="ECO:0000256" key="1">
    <source>
        <dbReference type="ARBA" id="ARBA00004162"/>
    </source>
</evidence>
<keyword evidence="10 23" id="KW-0812">Transmembrane</keyword>
<dbReference type="PROSITE" id="PS00108">
    <property type="entry name" value="PROTEIN_KINASE_ST"/>
    <property type="match status" value="1"/>
</dbReference>
<dbReference type="GO" id="GO:0004674">
    <property type="term" value="F:protein serine/threonine kinase activity"/>
    <property type="evidence" value="ECO:0007669"/>
    <property type="project" value="UniProtKB-KW"/>
</dbReference>
<dbReference type="FunFam" id="3.80.10.10:FF:000111">
    <property type="entry name" value="LRR receptor-like serine/threonine-protein kinase ERECTA"/>
    <property type="match status" value="1"/>
</dbReference>
<keyword evidence="13 22" id="KW-0547">Nucleotide-binding</keyword>
<dbReference type="Pfam" id="PF00560">
    <property type="entry name" value="LRR_1"/>
    <property type="match status" value="2"/>
</dbReference>
<evidence type="ECO:0000256" key="5">
    <source>
        <dbReference type="ARBA" id="ARBA00022527"/>
    </source>
</evidence>
<dbReference type="InterPro" id="IPR025875">
    <property type="entry name" value="Leu-rich_rpt_4"/>
</dbReference>
<evidence type="ECO:0000259" key="24">
    <source>
        <dbReference type="PROSITE" id="PS50011"/>
    </source>
</evidence>
<dbReference type="SUPFAM" id="SSF52058">
    <property type="entry name" value="L domain-like"/>
    <property type="match status" value="1"/>
</dbReference>
<evidence type="ECO:0000256" key="20">
    <source>
        <dbReference type="ARBA" id="ARBA00047899"/>
    </source>
</evidence>
<dbReference type="GO" id="GO:0005886">
    <property type="term" value="C:plasma membrane"/>
    <property type="evidence" value="ECO:0007669"/>
    <property type="project" value="UniProtKB-SubCell"/>
</dbReference>
<keyword evidence="4" id="KW-1003">Cell membrane</keyword>
<evidence type="ECO:0000256" key="7">
    <source>
        <dbReference type="ARBA" id="ARBA00022614"/>
    </source>
</evidence>
<dbReference type="EC" id="2.7.11.1" evidence="3"/>
<dbReference type="InterPro" id="IPR032675">
    <property type="entry name" value="LRR_dom_sf"/>
</dbReference>
<feature type="domain" description="Protein kinase" evidence="24">
    <location>
        <begin position="249"/>
        <end position="556"/>
    </location>
</feature>
<evidence type="ECO:0000256" key="12">
    <source>
        <dbReference type="ARBA" id="ARBA00022737"/>
    </source>
</evidence>
<organism evidence="25 26">
    <name type="scientific">Miscanthus lutarioriparius</name>
    <dbReference type="NCBI Taxonomy" id="422564"/>
    <lineage>
        <taxon>Eukaryota</taxon>
        <taxon>Viridiplantae</taxon>
        <taxon>Streptophyta</taxon>
        <taxon>Embryophyta</taxon>
        <taxon>Tracheophyta</taxon>
        <taxon>Spermatophyta</taxon>
        <taxon>Magnoliopsida</taxon>
        <taxon>Liliopsida</taxon>
        <taxon>Poales</taxon>
        <taxon>Poaceae</taxon>
        <taxon>PACMAD clade</taxon>
        <taxon>Panicoideae</taxon>
        <taxon>Andropogonodae</taxon>
        <taxon>Andropogoneae</taxon>
        <taxon>Saccharinae</taxon>
        <taxon>Miscanthus</taxon>
    </lineage>
</organism>
<evidence type="ECO:0000256" key="19">
    <source>
        <dbReference type="ARBA" id="ARBA00023180"/>
    </source>
</evidence>
<evidence type="ECO:0000256" key="18">
    <source>
        <dbReference type="ARBA" id="ARBA00023170"/>
    </source>
</evidence>
<evidence type="ECO:0000256" key="21">
    <source>
        <dbReference type="ARBA" id="ARBA00048679"/>
    </source>
</evidence>
<evidence type="ECO:0000256" key="16">
    <source>
        <dbReference type="ARBA" id="ARBA00022989"/>
    </source>
</evidence>
<feature type="binding site" evidence="22">
    <location>
        <position position="278"/>
    </location>
    <ligand>
        <name>ATP</name>
        <dbReference type="ChEBI" id="CHEBI:30616"/>
    </ligand>
</feature>
<protein>
    <recommendedName>
        <fullName evidence="3">non-specific serine/threonine protein kinase</fullName>
        <ecNumber evidence="3">2.7.11.1</ecNumber>
    </recommendedName>
</protein>
<dbReference type="Gene3D" id="1.10.510.10">
    <property type="entry name" value="Transferase(Phosphotransferase) domain 1"/>
    <property type="match status" value="1"/>
</dbReference>
<evidence type="ECO:0000256" key="9">
    <source>
        <dbReference type="ARBA" id="ARBA00022679"/>
    </source>
</evidence>
<sequence>MVPLWVGTLENLQGIDLVKNKFTGPIPSSLLNLSQLTMLLLDWNQFNGKIHLSFGNNKMLETLRISNNNLHGIVPNEIFRIPTIRQIDLSVNNLDGQLPTEVGNARQLISLQLSSNNLSGDIPNTLGDCESLEEIKLDQNLFSGSIPTSLGNIKNLKVLNLSHNNLTGSIPMPLSNLQLLEQLDLSFNHLTGDVPTKGIFQNVTAVRIDGNPGLCGGALEYHLFACSLPLSSSKQKYLMLKVMIPLRGFSASNLIGKGRYSSVYQGKLFQDRLVVAIKVFSLESKGAHKSFIAECSTLRNVQHRNLVPILTACSSIDNKGNDFKALVYEFMPRGDLHALLYLNRNDANTSTPSHITLAQRLNIVVDVADALEYLHHNNQGTIIHCDLKPSNILLDDNMTAHVGDFGLAMFKVDSALGDSISTSSVAIKGTIGYVAPECASGRDVSSSGDVYSFGIVLLEVFLRKRPTDDMFNDGLNIVKFVEANFPDGILRIVDPELLQEQHDFSRETSVSMKEKRLECLLSVIHIGLDCTKASPEQRMGMQEVAAKLHGIKDAYLKRNMGNILVIAVIISYCSTVLYIMLSR</sequence>